<dbReference type="GO" id="GO:0050699">
    <property type="term" value="F:WW domain binding"/>
    <property type="evidence" value="ECO:0007669"/>
    <property type="project" value="TreeGrafter"/>
</dbReference>
<dbReference type="InterPro" id="IPR019325">
    <property type="entry name" value="NEDD4/Bsd2"/>
</dbReference>
<evidence type="ECO:0000256" key="2">
    <source>
        <dbReference type="ARBA" id="ARBA00022692"/>
    </source>
</evidence>
<evidence type="ECO:0000256" key="6">
    <source>
        <dbReference type="SAM" id="Phobius"/>
    </source>
</evidence>
<organism evidence="7">
    <name type="scientific">Phallusia mammillata</name>
    <dbReference type="NCBI Taxonomy" id="59560"/>
    <lineage>
        <taxon>Eukaryota</taxon>
        <taxon>Metazoa</taxon>
        <taxon>Chordata</taxon>
        <taxon>Tunicata</taxon>
        <taxon>Ascidiacea</taxon>
        <taxon>Phlebobranchia</taxon>
        <taxon>Ascidiidae</taxon>
        <taxon>Phallusia</taxon>
    </lineage>
</organism>
<gene>
    <name evidence="7" type="primary">LOC101242705</name>
</gene>
<dbReference type="GO" id="GO:0016020">
    <property type="term" value="C:membrane"/>
    <property type="evidence" value="ECO:0007669"/>
    <property type="project" value="UniProtKB-SubCell"/>
</dbReference>
<dbReference type="GO" id="GO:0005794">
    <property type="term" value="C:Golgi apparatus"/>
    <property type="evidence" value="ECO:0007669"/>
    <property type="project" value="TreeGrafter"/>
</dbReference>
<proteinExistence type="evidence at transcript level"/>
<dbReference type="GO" id="GO:0007034">
    <property type="term" value="P:vacuolar transport"/>
    <property type="evidence" value="ECO:0007669"/>
    <property type="project" value="InterPro"/>
</dbReference>
<evidence type="ECO:0000256" key="5">
    <source>
        <dbReference type="SAM" id="MobiDB-lite"/>
    </source>
</evidence>
<evidence type="ECO:0000256" key="3">
    <source>
        <dbReference type="ARBA" id="ARBA00022989"/>
    </source>
</evidence>
<feature type="transmembrane region" description="Helical" evidence="6">
    <location>
        <begin position="105"/>
        <end position="127"/>
    </location>
</feature>
<dbReference type="Pfam" id="PF10176">
    <property type="entry name" value="NEDD4_Bsd2"/>
    <property type="match status" value="1"/>
</dbReference>
<dbReference type="PANTHER" id="PTHR13396">
    <property type="entry name" value="NEDD4 FAMILY INTERACTING PROTEIN 1/2"/>
    <property type="match status" value="1"/>
</dbReference>
<comment type="subcellular location">
    <subcellularLocation>
        <location evidence="1">Membrane</location>
        <topology evidence="1">Multi-pass membrane protein</topology>
    </subcellularLocation>
</comment>
<dbReference type="CDD" id="cd22212">
    <property type="entry name" value="NDFIP-like"/>
    <property type="match status" value="1"/>
</dbReference>
<keyword evidence="3 6" id="KW-1133">Transmembrane helix</keyword>
<dbReference type="GO" id="GO:0031398">
    <property type="term" value="P:positive regulation of protein ubiquitination"/>
    <property type="evidence" value="ECO:0007669"/>
    <property type="project" value="TreeGrafter"/>
</dbReference>
<dbReference type="GO" id="GO:0030001">
    <property type="term" value="P:metal ion transport"/>
    <property type="evidence" value="ECO:0007669"/>
    <property type="project" value="InterPro"/>
</dbReference>
<dbReference type="PANTHER" id="PTHR13396:SF5">
    <property type="entry name" value="NEDD4 FAMILY INTERACTING PROTEIN"/>
    <property type="match status" value="1"/>
</dbReference>
<dbReference type="GO" id="GO:0005783">
    <property type="term" value="C:endoplasmic reticulum"/>
    <property type="evidence" value="ECO:0007669"/>
    <property type="project" value="TreeGrafter"/>
</dbReference>
<name>A0A6F9DJ99_9ASCI</name>
<dbReference type="GO" id="GO:0048471">
    <property type="term" value="C:perinuclear region of cytoplasm"/>
    <property type="evidence" value="ECO:0007669"/>
    <property type="project" value="TreeGrafter"/>
</dbReference>
<dbReference type="EMBL" id="LR787238">
    <property type="protein sequence ID" value="CAB3263100.1"/>
    <property type="molecule type" value="mRNA"/>
</dbReference>
<feature type="transmembrane region" description="Helical" evidence="6">
    <location>
        <begin position="166"/>
        <end position="185"/>
    </location>
</feature>
<evidence type="ECO:0000256" key="4">
    <source>
        <dbReference type="ARBA" id="ARBA00023136"/>
    </source>
</evidence>
<feature type="compositionally biased region" description="Polar residues" evidence="5">
    <location>
        <begin position="1"/>
        <end position="10"/>
    </location>
</feature>
<reference evidence="7" key="1">
    <citation type="submission" date="2020-04" db="EMBL/GenBank/DDBJ databases">
        <authorList>
            <person name="Neveu A P."/>
        </authorList>
    </citation>
    <scope>NUCLEOTIDE SEQUENCE</scope>
    <source>
        <tissue evidence="7">Whole embryo</tissue>
    </source>
</reference>
<feature type="region of interest" description="Disordered" evidence="5">
    <location>
        <begin position="1"/>
        <end position="53"/>
    </location>
</feature>
<accession>A0A6F9DJ99</accession>
<keyword evidence="2 6" id="KW-0812">Transmembrane</keyword>
<dbReference type="GO" id="GO:0006511">
    <property type="term" value="P:ubiquitin-dependent protein catabolic process"/>
    <property type="evidence" value="ECO:0007669"/>
    <property type="project" value="TreeGrafter"/>
</dbReference>
<feature type="transmembrane region" description="Helical" evidence="6">
    <location>
        <begin position="134"/>
        <end position="151"/>
    </location>
</feature>
<sequence>MENVQQSTYTLVPLNDETPPPAYQASTSTNTDEALEEENKNNDNAPPLTNKLPSYEQATTLPTYEDTQRLKEDEARAEIINYFFGTENDNEIYVDGFAVGSDCTFILAFIMAFFFNWLGFFIGYCILLSLAGRYGAISGFGLSIINWLMYLKYSHVHNEYFNDEKLFMWWFFFLLGSLLIVKGVVNWFKVRRVLSLTPEERENGRVLVLY</sequence>
<keyword evidence="4 6" id="KW-0472">Membrane</keyword>
<dbReference type="AlphaFoldDB" id="A0A6F9DJ99"/>
<evidence type="ECO:0000256" key="1">
    <source>
        <dbReference type="ARBA" id="ARBA00004141"/>
    </source>
</evidence>
<evidence type="ECO:0000313" key="7">
    <source>
        <dbReference type="EMBL" id="CAB3263100.1"/>
    </source>
</evidence>
<protein>
    <submittedName>
        <fullName evidence="7">Uncharacterized protein LOC101242705</fullName>
    </submittedName>
</protein>